<evidence type="ECO:0000256" key="8">
    <source>
        <dbReference type="ARBA" id="ARBA00022771"/>
    </source>
</evidence>
<dbReference type="PANTHER" id="PTHR32523">
    <property type="entry name" value="PHYTOL KINASE 1, CHLOROPLASTIC"/>
    <property type="match status" value="1"/>
</dbReference>
<keyword evidence="12" id="KW-1133">Transmembrane helix</keyword>
<comment type="pathway">
    <text evidence="14">Cofactor biosynthesis; tocopherol biosynthesis.</text>
</comment>
<dbReference type="GO" id="GO:0009507">
    <property type="term" value="C:chloroplast"/>
    <property type="evidence" value="ECO:0007669"/>
    <property type="project" value="UniProtKB-SubCell"/>
</dbReference>
<gene>
    <name evidence="18" type="ORF">GPECTOR_191g306</name>
</gene>
<evidence type="ECO:0000256" key="4">
    <source>
        <dbReference type="ARBA" id="ARBA00022640"/>
    </source>
</evidence>
<evidence type="ECO:0000313" key="18">
    <source>
        <dbReference type="EMBL" id="KXZ42174.1"/>
    </source>
</evidence>
<comment type="similarity">
    <text evidence="2">Belongs to the polyprenol kinase family.</text>
</comment>
<dbReference type="GO" id="GO:0010276">
    <property type="term" value="F:phytol kinase activity"/>
    <property type="evidence" value="ECO:0007669"/>
    <property type="project" value="UniProtKB-EC"/>
</dbReference>
<evidence type="ECO:0000256" key="2">
    <source>
        <dbReference type="ARBA" id="ARBA00010794"/>
    </source>
</evidence>
<keyword evidence="9" id="KW-0418">Kinase</keyword>
<dbReference type="GO" id="GO:0008270">
    <property type="term" value="F:zinc ion binding"/>
    <property type="evidence" value="ECO:0007669"/>
    <property type="project" value="UniProtKB-KW"/>
</dbReference>
<dbReference type="Gene3D" id="6.10.140.2220">
    <property type="match status" value="1"/>
</dbReference>
<comment type="subcellular location">
    <subcellularLocation>
        <location evidence="1">Plastid</location>
        <location evidence="1">Chloroplast membrane</location>
        <topology evidence="1">Multi-pass membrane protein</topology>
    </subcellularLocation>
</comment>
<dbReference type="AlphaFoldDB" id="A0A150FX23"/>
<keyword evidence="6" id="KW-0812">Transmembrane</keyword>
<keyword evidence="10" id="KW-0862">Zinc</keyword>
<dbReference type="InterPro" id="IPR002893">
    <property type="entry name" value="Znf_MYND"/>
</dbReference>
<evidence type="ECO:0000256" key="9">
    <source>
        <dbReference type="ARBA" id="ARBA00022777"/>
    </source>
</evidence>
<reference evidence="19" key="1">
    <citation type="journal article" date="2016" name="Nat. Commun.">
        <title>The Gonium pectorale genome demonstrates co-option of cell cycle regulation during the evolution of multicellularity.</title>
        <authorList>
            <person name="Hanschen E.R."/>
            <person name="Marriage T.N."/>
            <person name="Ferris P.J."/>
            <person name="Hamaji T."/>
            <person name="Toyoda A."/>
            <person name="Fujiyama A."/>
            <person name="Neme R."/>
            <person name="Noguchi H."/>
            <person name="Minakuchi Y."/>
            <person name="Suzuki M."/>
            <person name="Kawai-Toyooka H."/>
            <person name="Smith D.R."/>
            <person name="Sparks H."/>
            <person name="Anderson J."/>
            <person name="Bakaric R."/>
            <person name="Luria V."/>
            <person name="Karger A."/>
            <person name="Kirschner M.W."/>
            <person name="Durand P.M."/>
            <person name="Michod R.E."/>
            <person name="Nozaki H."/>
            <person name="Olson B.J."/>
        </authorList>
    </citation>
    <scope>NUCLEOTIDE SEQUENCE [LARGE SCALE GENOMIC DNA]</scope>
    <source>
        <strain evidence="19">NIES-2863</strain>
    </source>
</reference>
<keyword evidence="19" id="KW-1185">Reference proteome</keyword>
<evidence type="ECO:0000259" key="17">
    <source>
        <dbReference type="Pfam" id="PF01753"/>
    </source>
</evidence>
<comment type="catalytic activity">
    <reaction evidence="16">
        <text>phytol + CTP = phytyl phosphate + CDP + H(+)</text>
        <dbReference type="Rhea" id="RHEA:38055"/>
        <dbReference type="ChEBI" id="CHEBI:15378"/>
        <dbReference type="ChEBI" id="CHEBI:17327"/>
        <dbReference type="ChEBI" id="CHEBI:37563"/>
        <dbReference type="ChEBI" id="CHEBI:58069"/>
        <dbReference type="ChEBI" id="CHEBI:75483"/>
        <dbReference type="EC" id="2.7.1.182"/>
    </reaction>
</comment>
<keyword evidence="8" id="KW-0863">Zinc-finger</keyword>
<keyword evidence="5" id="KW-0808">Transferase</keyword>
<dbReference type="GO" id="GO:0016020">
    <property type="term" value="C:membrane"/>
    <property type="evidence" value="ECO:0007669"/>
    <property type="project" value="UniProtKB-SubCell"/>
</dbReference>
<evidence type="ECO:0000256" key="16">
    <source>
        <dbReference type="ARBA" id="ARBA00048889"/>
    </source>
</evidence>
<feature type="domain" description="MYND-type" evidence="17">
    <location>
        <begin position="179"/>
        <end position="214"/>
    </location>
</feature>
<evidence type="ECO:0000313" key="19">
    <source>
        <dbReference type="Proteomes" id="UP000075714"/>
    </source>
</evidence>
<organism evidence="18 19">
    <name type="scientific">Gonium pectorale</name>
    <name type="common">Green alga</name>
    <dbReference type="NCBI Taxonomy" id="33097"/>
    <lineage>
        <taxon>Eukaryota</taxon>
        <taxon>Viridiplantae</taxon>
        <taxon>Chlorophyta</taxon>
        <taxon>core chlorophytes</taxon>
        <taxon>Chlorophyceae</taxon>
        <taxon>CS clade</taxon>
        <taxon>Chlamydomonadales</taxon>
        <taxon>Volvocaceae</taxon>
        <taxon>Gonium</taxon>
    </lineage>
</organism>
<keyword evidence="3" id="KW-0150">Chloroplast</keyword>
<dbReference type="Pfam" id="PF01753">
    <property type="entry name" value="zf-MYND"/>
    <property type="match status" value="1"/>
</dbReference>
<evidence type="ECO:0000256" key="1">
    <source>
        <dbReference type="ARBA" id="ARBA00004508"/>
    </source>
</evidence>
<proteinExistence type="inferred from homology"/>
<accession>A0A150FX23</accession>
<dbReference type="EMBL" id="LSYV01000190">
    <property type="protein sequence ID" value="KXZ42174.1"/>
    <property type="molecule type" value="Genomic_DNA"/>
</dbReference>
<dbReference type="EC" id="2.7.1.182" evidence="15"/>
<evidence type="ECO:0000256" key="7">
    <source>
        <dbReference type="ARBA" id="ARBA00022723"/>
    </source>
</evidence>
<dbReference type="OrthoDB" id="537437at2759"/>
<dbReference type="InterPro" id="IPR039606">
    <property type="entry name" value="Phytol/farnesol_kinase"/>
</dbReference>
<evidence type="ECO:0000256" key="13">
    <source>
        <dbReference type="ARBA" id="ARBA00023136"/>
    </source>
</evidence>
<dbReference type="SUPFAM" id="SSF144232">
    <property type="entry name" value="HIT/MYND zinc finger-like"/>
    <property type="match status" value="1"/>
</dbReference>
<keyword evidence="7" id="KW-0479">Metal-binding</keyword>
<evidence type="ECO:0000256" key="15">
    <source>
        <dbReference type="ARBA" id="ARBA00039024"/>
    </source>
</evidence>
<protein>
    <recommendedName>
        <fullName evidence="15">phytol kinase</fullName>
        <ecNumber evidence="15">2.7.1.182</ecNumber>
    </recommendedName>
</protein>
<dbReference type="Proteomes" id="UP000075714">
    <property type="component" value="Unassembled WGS sequence"/>
</dbReference>
<evidence type="ECO:0000256" key="10">
    <source>
        <dbReference type="ARBA" id="ARBA00022833"/>
    </source>
</evidence>
<evidence type="ECO:0000256" key="3">
    <source>
        <dbReference type="ARBA" id="ARBA00022528"/>
    </source>
</evidence>
<evidence type="ECO:0000256" key="14">
    <source>
        <dbReference type="ARBA" id="ARBA00024015"/>
    </source>
</evidence>
<name>A0A150FX23_GONPE</name>
<evidence type="ECO:0000256" key="11">
    <source>
        <dbReference type="ARBA" id="ARBA00022946"/>
    </source>
</evidence>
<dbReference type="PANTHER" id="PTHR32523:SF8">
    <property type="entry name" value="DOLICHOL KINASE"/>
    <property type="match status" value="1"/>
</dbReference>
<evidence type="ECO:0000256" key="12">
    <source>
        <dbReference type="ARBA" id="ARBA00022989"/>
    </source>
</evidence>
<keyword evidence="11" id="KW-0809">Transit peptide</keyword>
<keyword evidence="4" id="KW-0934">Plastid</keyword>
<comment type="caution">
    <text evidence="18">The sequence shown here is derived from an EMBL/GenBank/DDBJ whole genome shotgun (WGS) entry which is preliminary data.</text>
</comment>
<evidence type="ECO:0000256" key="6">
    <source>
        <dbReference type="ARBA" id="ARBA00022692"/>
    </source>
</evidence>
<evidence type="ECO:0000256" key="5">
    <source>
        <dbReference type="ARBA" id="ARBA00022679"/>
    </source>
</evidence>
<keyword evidence="13" id="KW-0472">Membrane</keyword>
<sequence length="266" mass="27178">MLGHQGWNLYLVELGRKVLADVEGHVPCELVRPALPAALEALAWSLAALVVEARSEWGGAKQQPSGSEPTCLGRTELLLEVAFALAVHERAGGAAVAAAAAADEAQPGGDEARPAEAEQLRGLAVRLLVGLGRAGARELSRAHEEAELDAAGAAAVAEAATAAATVAVAPPAMACGNPHCGNFSGESEAALKLQRCGSCRLVRYCGAGCQRAHWVVAALAGAERWGPVAVVAVADEWVQLDANAGLAAGEVVLEVEVELLALRKAS</sequence>